<dbReference type="PRINTS" id="PR01407">
    <property type="entry name" value="BUTYPHLNCDUF"/>
</dbReference>
<dbReference type="GO" id="GO:0008270">
    <property type="term" value="F:zinc ion binding"/>
    <property type="evidence" value="ECO:0007669"/>
    <property type="project" value="UniProtKB-KW"/>
</dbReference>
<name>A0A3B3RC59_9TELE</name>
<keyword evidence="11" id="KW-1185">Reference proteome</keyword>
<keyword evidence="4" id="KW-0479">Metal-binding</keyword>
<dbReference type="InterPro" id="IPR001870">
    <property type="entry name" value="B30.2/SPRY"/>
</dbReference>
<dbReference type="SMART" id="SM00449">
    <property type="entry name" value="SPRY"/>
    <property type="match status" value="1"/>
</dbReference>
<dbReference type="InterPro" id="IPR003877">
    <property type="entry name" value="SPRY_dom"/>
</dbReference>
<keyword evidence="6" id="KW-0862">Zinc</keyword>
<dbReference type="InterPro" id="IPR043136">
    <property type="entry name" value="B30.2/SPRY_sf"/>
</dbReference>
<dbReference type="InterPro" id="IPR017907">
    <property type="entry name" value="Znf_RING_CS"/>
</dbReference>
<dbReference type="Pfam" id="PF00622">
    <property type="entry name" value="SPRY"/>
    <property type="match status" value="1"/>
</dbReference>
<reference evidence="10" key="1">
    <citation type="submission" date="2025-08" db="UniProtKB">
        <authorList>
            <consortium name="Ensembl"/>
        </authorList>
    </citation>
    <scope>IDENTIFICATION</scope>
</reference>
<dbReference type="Gene3D" id="3.30.160.60">
    <property type="entry name" value="Classic Zinc Finger"/>
    <property type="match status" value="1"/>
</dbReference>
<accession>A0A3B3RC59</accession>
<dbReference type="Proteomes" id="UP000261540">
    <property type="component" value="Unplaced"/>
</dbReference>
<evidence type="ECO:0000256" key="6">
    <source>
        <dbReference type="ARBA" id="ARBA00022833"/>
    </source>
</evidence>
<feature type="domain" description="RING-type" evidence="8">
    <location>
        <begin position="14"/>
        <end position="54"/>
    </location>
</feature>
<evidence type="ECO:0000313" key="10">
    <source>
        <dbReference type="Ensembl" id="ENSPKIP00000015510.1"/>
    </source>
</evidence>
<dbReference type="PROSITE" id="PS50089">
    <property type="entry name" value="ZF_RING_2"/>
    <property type="match status" value="1"/>
</dbReference>
<dbReference type="SUPFAM" id="SSF57850">
    <property type="entry name" value="RING/U-box"/>
    <property type="match status" value="1"/>
</dbReference>
<dbReference type="InterPro" id="IPR018957">
    <property type="entry name" value="Znf_C3HC4_RING-type"/>
</dbReference>
<organism evidence="10 11">
    <name type="scientific">Paramormyrops kingsleyae</name>
    <dbReference type="NCBI Taxonomy" id="1676925"/>
    <lineage>
        <taxon>Eukaryota</taxon>
        <taxon>Metazoa</taxon>
        <taxon>Chordata</taxon>
        <taxon>Craniata</taxon>
        <taxon>Vertebrata</taxon>
        <taxon>Euteleostomi</taxon>
        <taxon>Actinopterygii</taxon>
        <taxon>Neopterygii</taxon>
        <taxon>Teleostei</taxon>
        <taxon>Osteoglossocephala</taxon>
        <taxon>Osteoglossomorpha</taxon>
        <taxon>Osteoglossiformes</taxon>
        <taxon>Mormyridae</taxon>
        <taxon>Paramormyrops</taxon>
    </lineage>
</organism>
<dbReference type="PROSITE" id="PS00518">
    <property type="entry name" value="ZF_RING_1"/>
    <property type="match status" value="1"/>
</dbReference>
<evidence type="ECO:0008006" key="12">
    <source>
        <dbReference type="Google" id="ProtNLM"/>
    </source>
</evidence>
<evidence type="ECO:0000259" key="8">
    <source>
        <dbReference type="PROSITE" id="PS50089"/>
    </source>
</evidence>
<dbReference type="InterPro" id="IPR013320">
    <property type="entry name" value="ConA-like_dom_sf"/>
</dbReference>
<sequence>MATRSSVLEEELTCPVCYEIYRDPVVLKCSHSFCKVCLQQYWRKKGSQECPVCRRRSPMNPPIPSLALKNISEAFLQDRAQRSAAASEGHCHLHNEKLKLVCLDDQTSVYVICQTSAKHEHHKLLQDAAEKHKCVPYRFLYLLLSSLTHSFPRQFHELTTLDKQWQEPLKKKKKDLGCKWSSSIISVQMNYGGRERSRILLYEPNTDMCVSLSLPPSPFPSAPIILDPNTAHRNLMLAKDLKSIIYNDFRQKLPDPPGRFDVWRGILGSEGFSSGKHYWDVEVGDGTRWNLGVVRESIKRKGLFPLMPEGGVWSIELHNGKFTAKTSPHAFLSVGRKPQRIRVQLDWDRGELSFSDPSNNTPLYTFKDTFTEKLFPFFCTRIHFILVINKSTNHL</sequence>
<evidence type="ECO:0000313" key="11">
    <source>
        <dbReference type="Proteomes" id="UP000261540"/>
    </source>
</evidence>
<dbReference type="SUPFAM" id="SSF57845">
    <property type="entry name" value="B-box zinc-binding domain"/>
    <property type="match status" value="1"/>
</dbReference>
<evidence type="ECO:0000256" key="2">
    <source>
        <dbReference type="ARBA" id="ARBA00008518"/>
    </source>
</evidence>
<dbReference type="STRING" id="1676925.ENSPKIP00000015510"/>
<dbReference type="CDD" id="cd12893">
    <property type="entry name" value="SPRY_PRY_TRIM35"/>
    <property type="match status" value="1"/>
</dbReference>
<feature type="domain" description="B30.2/SPRY" evidence="9">
    <location>
        <begin position="204"/>
        <end position="395"/>
    </location>
</feature>
<evidence type="ECO:0000256" key="7">
    <source>
        <dbReference type="PROSITE-ProRule" id="PRU00175"/>
    </source>
</evidence>
<dbReference type="Gene3D" id="2.60.120.920">
    <property type="match status" value="1"/>
</dbReference>
<dbReference type="Gene3D" id="3.30.40.10">
    <property type="entry name" value="Zinc/RING finger domain, C3HC4 (zinc finger)"/>
    <property type="match status" value="1"/>
</dbReference>
<proteinExistence type="inferred from homology"/>
<dbReference type="SMART" id="SM00589">
    <property type="entry name" value="PRY"/>
    <property type="match status" value="1"/>
</dbReference>
<evidence type="ECO:0000256" key="4">
    <source>
        <dbReference type="ARBA" id="ARBA00022723"/>
    </source>
</evidence>
<dbReference type="GeneTree" id="ENSGT00970000193390"/>
<dbReference type="PROSITE" id="PS50188">
    <property type="entry name" value="B302_SPRY"/>
    <property type="match status" value="1"/>
</dbReference>
<protein>
    <recommendedName>
        <fullName evidence="12">Tripartite motif containing 35-28</fullName>
    </recommendedName>
</protein>
<evidence type="ECO:0000256" key="1">
    <source>
        <dbReference type="ARBA" id="ARBA00004496"/>
    </source>
</evidence>
<dbReference type="InterPro" id="IPR003879">
    <property type="entry name" value="Butyrophylin_SPRY"/>
</dbReference>
<evidence type="ECO:0000259" key="9">
    <source>
        <dbReference type="PROSITE" id="PS50188"/>
    </source>
</evidence>
<dbReference type="InterPro" id="IPR050143">
    <property type="entry name" value="TRIM/RBCC"/>
</dbReference>
<comment type="similarity">
    <text evidence="2">Belongs to the TRIM/RBCC family.</text>
</comment>
<dbReference type="Pfam" id="PF00097">
    <property type="entry name" value="zf-C3HC4"/>
    <property type="match status" value="1"/>
</dbReference>
<reference evidence="10" key="2">
    <citation type="submission" date="2025-09" db="UniProtKB">
        <authorList>
            <consortium name="Ensembl"/>
        </authorList>
    </citation>
    <scope>IDENTIFICATION</scope>
</reference>
<dbReference type="InterPro" id="IPR006574">
    <property type="entry name" value="PRY"/>
</dbReference>
<evidence type="ECO:0000256" key="5">
    <source>
        <dbReference type="ARBA" id="ARBA00022771"/>
    </source>
</evidence>
<evidence type="ECO:0000256" key="3">
    <source>
        <dbReference type="ARBA" id="ARBA00022490"/>
    </source>
</evidence>
<dbReference type="Ensembl" id="ENSPKIT00000039977.1">
    <property type="protein sequence ID" value="ENSPKIP00000015510.1"/>
    <property type="gene ID" value="ENSPKIG00000002211.1"/>
</dbReference>
<dbReference type="PANTHER" id="PTHR24103">
    <property type="entry name" value="E3 UBIQUITIN-PROTEIN LIGASE TRIM"/>
    <property type="match status" value="1"/>
</dbReference>
<keyword evidence="3" id="KW-0963">Cytoplasm</keyword>
<dbReference type="Pfam" id="PF13765">
    <property type="entry name" value="PRY"/>
    <property type="match status" value="1"/>
</dbReference>
<dbReference type="SUPFAM" id="SSF49899">
    <property type="entry name" value="Concanavalin A-like lectins/glucanases"/>
    <property type="match status" value="1"/>
</dbReference>
<dbReference type="SMART" id="SM00184">
    <property type="entry name" value="RING"/>
    <property type="match status" value="1"/>
</dbReference>
<dbReference type="FunFam" id="2.60.120.920:FF:000004">
    <property type="entry name" value="Butyrophilin subfamily 1 member A1"/>
    <property type="match status" value="1"/>
</dbReference>
<dbReference type="AlphaFoldDB" id="A0A3B3RC59"/>
<keyword evidence="5 7" id="KW-0863">Zinc-finger</keyword>
<dbReference type="InterPro" id="IPR001841">
    <property type="entry name" value="Znf_RING"/>
</dbReference>
<comment type="subcellular location">
    <subcellularLocation>
        <location evidence="1">Cytoplasm</location>
    </subcellularLocation>
</comment>
<dbReference type="GO" id="GO:0005737">
    <property type="term" value="C:cytoplasm"/>
    <property type="evidence" value="ECO:0007669"/>
    <property type="project" value="UniProtKB-SubCell"/>
</dbReference>
<dbReference type="InterPro" id="IPR013083">
    <property type="entry name" value="Znf_RING/FYVE/PHD"/>
</dbReference>